<evidence type="ECO:0000256" key="4">
    <source>
        <dbReference type="ARBA" id="ARBA00022448"/>
    </source>
</evidence>
<comment type="subcellular location">
    <subcellularLocation>
        <location evidence="1">Membrane</location>
    </subcellularLocation>
    <subcellularLocation>
        <location evidence="9">Mitochondrion membrane</location>
        <topology evidence="9">Multi-pass membrane protein</topology>
    </subcellularLocation>
</comment>
<keyword evidence="9" id="KW-0830">Ubiquinone</keyword>
<dbReference type="InterPro" id="IPR000440">
    <property type="entry name" value="NADH_UbQ/plastoQ_OxRdtase_su3"/>
</dbReference>
<feature type="transmembrane region" description="Helical" evidence="9">
    <location>
        <begin position="6"/>
        <end position="27"/>
    </location>
</feature>
<keyword evidence="9" id="KW-0520">NAD</keyword>
<evidence type="ECO:0000256" key="3">
    <source>
        <dbReference type="ARBA" id="ARBA00021007"/>
    </source>
</evidence>
<keyword evidence="7 9" id="KW-0472">Membrane</keyword>
<dbReference type="EMBL" id="MH931178">
    <property type="protein sequence ID" value="QDF64300.1"/>
    <property type="molecule type" value="Genomic_DNA"/>
</dbReference>
<keyword evidence="9" id="KW-0249">Electron transport</keyword>
<proteinExistence type="inferred from homology"/>
<dbReference type="InterPro" id="IPR038430">
    <property type="entry name" value="NDAH_ubi_oxred_su3_sf"/>
</dbReference>
<dbReference type="Pfam" id="PF00507">
    <property type="entry name" value="Oxidored_q4"/>
    <property type="match status" value="1"/>
</dbReference>
<dbReference type="AlphaFoldDB" id="A0A4Y6I4R2"/>
<reference evidence="10" key="1">
    <citation type="submission" date="2018-09" db="EMBL/GenBank/DDBJ databases">
        <authorList>
            <person name="Jesudoss Chelladurai J.R.J."/>
            <person name="Brewer M.T."/>
        </authorList>
    </citation>
    <scope>NUCLEOTIDE SEQUENCE</scope>
</reference>
<evidence type="ECO:0000256" key="9">
    <source>
        <dbReference type="RuleBase" id="RU003640"/>
    </source>
</evidence>
<keyword evidence="9" id="KW-0679">Respiratory chain</keyword>
<evidence type="ECO:0000256" key="7">
    <source>
        <dbReference type="ARBA" id="ARBA00023136"/>
    </source>
</evidence>
<feature type="transmembrane region" description="Helical" evidence="9">
    <location>
        <begin position="53"/>
        <end position="77"/>
    </location>
</feature>
<comment type="catalytic activity">
    <reaction evidence="8 9">
        <text>a ubiquinone + NADH + 5 H(+)(in) = a ubiquinol + NAD(+) + 4 H(+)(out)</text>
        <dbReference type="Rhea" id="RHEA:29091"/>
        <dbReference type="Rhea" id="RHEA-COMP:9565"/>
        <dbReference type="Rhea" id="RHEA-COMP:9566"/>
        <dbReference type="ChEBI" id="CHEBI:15378"/>
        <dbReference type="ChEBI" id="CHEBI:16389"/>
        <dbReference type="ChEBI" id="CHEBI:17976"/>
        <dbReference type="ChEBI" id="CHEBI:57540"/>
        <dbReference type="ChEBI" id="CHEBI:57945"/>
        <dbReference type="EC" id="7.1.1.2"/>
    </reaction>
</comment>
<dbReference type="EC" id="7.1.1.2" evidence="9"/>
<name>A0A4Y6I4R2_9BILA</name>
<organism evidence="10">
    <name type="scientific">Physaloptera rara</name>
    <dbReference type="NCBI Taxonomy" id="2358290"/>
    <lineage>
        <taxon>Eukaryota</taxon>
        <taxon>Metazoa</taxon>
        <taxon>Ecdysozoa</taxon>
        <taxon>Nematoda</taxon>
        <taxon>Chromadorea</taxon>
        <taxon>Rhabditida</taxon>
        <taxon>Spirurina</taxon>
        <taxon>Spiruromorpha</taxon>
        <taxon>Physalopteroidea</taxon>
        <taxon>Physalopteridae</taxon>
        <taxon>Physaloptera</taxon>
    </lineage>
</organism>
<protein>
    <recommendedName>
        <fullName evidence="3 9">NADH-ubiquinone oxidoreductase chain 3</fullName>
        <ecNumber evidence="9">7.1.1.2</ecNumber>
    </recommendedName>
</protein>
<keyword evidence="4 9" id="KW-0813">Transport</keyword>
<keyword evidence="9 10" id="KW-0496">Mitochondrion</keyword>
<gene>
    <name evidence="10" type="primary">ND3</name>
</gene>
<dbReference type="GO" id="GO:0008137">
    <property type="term" value="F:NADH dehydrogenase (ubiquinone) activity"/>
    <property type="evidence" value="ECO:0007669"/>
    <property type="project" value="UniProtKB-UniRule"/>
</dbReference>
<evidence type="ECO:0000256" key="1">
    <source>
        <dbReference type="ARBA" id="ARBA00004370"/>
    </source>
</evidence>
<accession>A0A4Y6I4R2</accession>
<keyword evidence="5 9" id="KW-0812">Transmembrane</keyword>
<evidence type="ECO:0000256" key="6">
    <source>
        <dbReference type="ARBA" id="ARBA00022989"/>
    </source>
</evidence>
<evidence type="ECO:0000256" key="8">
    <source>
        <dbReference type="ARBA" id="ARBA00049551"/>
    </source>
</evidence>
<evidence type="ECO:0000256" key="2">
    <source>
        <dbReference type="ARBA" id="ARBA00008472"/>
    </source>
</evidence>
<keyword evidence="9" id="KW-1278">Translocase</keyword>
<comment type="function">
    <text evidence="9">Core subunit of the mitochondrial membrane respiratory chain NADH dehydrogenase (Complex I) which catalyzes electron transfer from NADH through the respiratory chain, using ubiquinone as an electron acceptor. Essential for the catalytic activity of complex I.</text>
</comment>
<feature type="transmembrane region" description="Helical" evidence="9">
    <location>
        <begin position="83"/>
        <end position="103"/>
    </location>
</feature>
<evidence type="ECO:0000256" key="5">
    <source>
        <dbReference type="ARBA" id="ARBA00022692"/>
    </source>
</evidence>
<comment type="similarity">
    <text evidence="2 9">Belongs to the complex I subunit 3 family.</text>
</comment>
<dbReference type="GO" id="GO:0031966">
    <property type="term" value="C:mitochondrial membrane"/>
    <property type="evidence" value="ECO:0007669"/>
    <property type="project" value="UniProtKB-SubCell"/>
</dbReference>
<sequence length="110" mass="12883">MIFVWYVAGLSLLILLGMYSASFFLSFKESGGKLSMYECGFDAVSGGHLGFSVYFFVVVLVFVVFELEIIMFILVIYSSFYNMLLFLFVFFYVLLSFFMEWYFDKLNWGL</sequence>
<dbReference type="Gene3D" id="1.20.58.1610">
    <property type="entry name" value="NADH:ubiquinone/plastoquinone oxidoreductase, chain 3"/>
    <property type="match status" value="1"/>
</dbReference>
<keyword evidence="6 9" id="KW-1133">Transmembrane helix</keyword>
<geneLocation type="mitochondrion" evidence="10"/>
<evidence type="ECO:0000313" key="10">
    <source>
        <dbReference type="EMBL" id="QDF64300.1"/>
    </source>
</evidence>